<dbReference type="PROSITE" id="PS51194">
    <property type="entry name" value="HELICASE_CTER"/>
    <property type="match status" value="1"/>
</dbReference>
<dbReference type="SMART" id="SM00490">
    <property type="entry name" value="HELICc"/>
    <property type="match status" value="1"/>
</dbReference>
<proteinExistence type="predicted"/>
<reference evidence="3 4" key="1">
    <citation type="submission" date="2017-02" db="EMBL/GenBank/DDBJ databases">
        <title>Complete genome sequences of Mycobacterium kansasii strains isolated from rhesus macaques.</title>
        <authorList>
            <person name="Panda A."/>
            <person name="Nagaraj S."/>
            <person name="Zhao X."/>
            <person name="Tettelin H."/>
            <person name="Detolla L.J."/>
        </authorList>
    </citation>
    <scope>NUCLEOTIDE SEQUENCE [LARGE SCALE GENOMIC DNA]</scope>
    <source>
        <strain evidence="3 4">11-3813</strain>
    </source>
</reference>
<accession>A0A1V3WFY2</accession>
<evidence type="ECO:0000256" key="1">
    <source>
        <dbReference type="ARBA" id="ARBA00022801"/>
    </source>
</evidence>
<organism evidence="3 4">
    <name type="scientific">Mycobacterium kansasii</name>
    <dbReference type="NCBI Taxonomy" id="1768"/>
    <lineage>
        <taxon>Bacteria</taxon>
        <taxon>Bacillati</taxon>
        <taxon>Actinomycetota</taxon>
        <taxon>Actinomycetes</taxon>
        <taxon>Mycobacteriales</taxon>
        <taxon>Mycobacteriaceae</taxon>
        <taxon>Mycobacterium</taxon>
    </lineage>
</organism>
<keyword evidence="1" id="KW-0378">Hydrolase</keyword>
<dbReference type="CDD" id="cd18793">
    <property type="entry name" value="SF2_C_SNF"/>
    <property type="match status" value="1"/>
</dbReference>
<dbReference type="AlphaFoldDB" id="A0A1V3WFY2"/>
<comment type="caution">
    <text evidence="3">The sequence shown here is derived from an EMBL/GenBank/DDBJ whole genome shotgun (WGS) entry which is preliminary data.</text>
</comment>
<dbReference type="Proteomes" id="UP000189229">
    <property type="component" value="Unassembled WGS sequence"/>
</dbReference>
<sequence length="390" mass="43731">MIRTTRAQAGVDRVVRRPVDVPIELGAPERELYALSTDLLRNVMRSPSDTMRRRSLALRLTASPFSMGTTALRMADRHPDERVRVVLSEIGHLAMDISSSARENKALQITHQWIREHGRVLVFTQHTDTVTGLLRRMEAEGLTARAFHGSMSASERAATIAAFRSGEAPVMISTDAGAEGQNLQFCNCVLNYDLPWNPMRIEQRIGRVDRLTQPRDEVFVANLYACRTIDESVYRLLAEKLRMFELLFGQVTTILGELDDSKSATFETRVLDALFAESDAKMERLLTQLGTELADARERAGTLIAADGDLSSWMTAAFEHRKGLTKAGSAELMPELTERARRRQRRVQTWVRRVLEALGAQVLHDTGDGEGAFLTVQFDEEFEEELGAGR</sequence>
<dbReference type="InterPro" id="IPR027417">
    <property type="entry name" value="P-loop_NTPase"/>
</dbReference>
<dbReference type="PANTHER" id="PTHR10799">
    <property type="entry name" value="SNF2/RAD54 HELICASE FAMILY"/>
    <property type="match status" value="1"/>
</dbReference>
<dbReference type="GO" id="GO:0016787">
    <property type="term" value="F:hydrolase activity"/>
    <property type="evidence" value="ECO:0007669"/>
    <property type="project" value="UniProtKB-KW"/>
</dbReference>
<dbReference type="InterPro" id="IPR001650">
    <property type="entry name" value="Helicase_C-like"/>
</dbReference>
<evidence type="ECO:0000313" key="4">
    <source>
        <dbReference type="Proteomes" id="UP000189229"/>
    </source>
</evidence>
<gene>
    <name evidence="3" type="ORF">BZL30_8646</name>
</gene>
<keyword evidence="3" id="KW-0067">ATP-binding</keyword>
<protein>
    <submittedName>
        <fullName evidence="3">Helicase domain protein</fullName>
    </submittedName>
</protein>
<name>A0A1V3WFY2_MYCKA</name>
<keyword evidence="3" id="KW-0547">Nucleotide-binding</keyword>
<dbReference type="GO" id="GO:0004386">
    <property type="term" value="F:helicase activity"/>
    <property type="evidence" value="ECO:0007669"/>
    <property type="project" value="UniProtKB-KW"/>
</dbReference>
<dbReference type="EMBL" id="MVBM01000010">
    <property type="protein sequence ID" value="OOK65772.1"/>
    <property type="molecule type" value="Genomic_DNA"/>
</dbReference>
<evidence type="ECO:0000259" key="2">
    <source>
        <dbReference type="PROSITE" id="PS51194"/>
    </source>
</evidence>
<keyword evidence="3" id="KW-0347">Helicase</keyword>
<dbReference type="SUPFAM" id="SSF52540">
    <property type="entry name" value="P-loop containing nucleoside triphosphate hydrolases"/>
    <property type="match status" value="1"/>
</dbReference>
<feature type="domain" description="Helicase C-terminal" evidence="2">
    <location>
        <begin position="106"/>
        <end position="259"/>
    </location>
</feature>
<dbReference type="Pfam" id="PF00271">
    <property type="entry name" value="Helicase_C"/>
    <property type="match status" value="1"/>
</dbReference>
<dbReference type="Gene3D" id="3.40.50.300">
    <property type="entry name" value="P-loop containing nucleotide triphosphate hydrolases"/>
    <property type="match status" value="1"/>
</dbReference>
<evidence type="ECO:0000313" key="3">
    <source>
        <dbReference type="EMBL" id="OOK65772.1"/>
    </source>
</evidence>
<dbReference type="InterPro" id="IPR049730">
    <property type="entry name" value="SNF2/RAD54-like_C"/>
</dbReference>